<name>W5TL28_9NOCA</name>
<gene>
    <name evidence="6" type="ORF">NONO_c52850</name>
</gene>
<keyword evidence="1" id="KW-0805">Transcription regulation</keyword>
<keyword evidence="3" id="KW-0804">Transcription</keyword>
<dbReference type="KEGG" id="nno:NONO_c52850"/>
<dbReference type="GO" id="GO:0003700">
    <property type="term" value="F:DNA-binding transcription factor activity"/>
    <property type="evidence" value="ECO:0007669"/>
    <property type="project" value="TreeGrafter"/>
</dbReference>
<reference evidence="6 7" key="1">
    <citation type="journal article" date="2014" name="Appl. Environ. Microbiol.">
        <title>Insights into the Microbial Degradation of Rubber and Gutta-Percha by Analysis of the Complete Genome of Nocardia nova SH22a.</title>
        <authorList>
            <person name="Luo Q."/>
            <person name="Hiessl S."/>
            <person name="Poehlein A."/>
            <person name="Daniel R."/>
            <person name="Steinbuchel A."/>
        </authorList>
    </citation>
    <scope>NUCLEOTIDE SEQUENCE [LARGE SCALE GENOMIC DNA]</scope>
    <source>
        <strain evidence="6">SH22a</strain>
    </source>
</reference>
<evidence type="ECO:0000313" key="6">
    <source>
        <dbReference type="EMBL" id="AHH20065.1"/>
    </source>
</evidence>
<evidence type="ECO:0000256" key="1">
    <source>
        <dbReference type="ARBA" id="ARBA00023015"/>
    </source>
</evidence>
<keyword evidence="2 4" id="KW-0238">DNA-binding</keyword>
<protein>
    <submittedName>
        <fullName evidence="6">Transcriptional regulator, TetR family</fullName>
    </submittedName>
</protein>
<dbReference type="InterPro" id="IPR001647">
    <property type="entry name" value="HTH_TetR"/>
</dbReference>
<evidence type="ECO:0000313" key="7">
    <source>
        <dbReference type="Proteomes" id="UP000019150"/>
    </source>
</evidence>
<dbReference type="PATRIC" id="fig|1415166.3.peg.5445"/>
<evidence type="ECO:0000256" key="3">
    <source>
        <dbReference type="ARBA" id="ARBA00023163"/>
    </source>
</evidence>
<dbReference type="PANTHER" id="PTHR30055:SF234">
    <property type="entry name" value="HTH-TYPE TRANSCRIPTIONAL REGULATOR BETI"/>
    <property type="match status" value="1"/>
</dbReference>
<feature type="domain" description="HTH tetR-type" evidence="5">
    <location>
        <begin position="31"/>
        <end position="91"/>
    </location>
</feature>
<dbReference type="STRING" id="1415166.NONO_c52850"/>
<dbReference type="InterPro" id="IPR009057">
    <property type="entry name" value="Homeodomain-like_sf"/>
</dbReference>
<dbReference type="SUPFAM" id="SSF46689">
    <property type="entry name" value="Homeodomain-like"/>
    <property type="match status" value="1"/>
</dbReference>
<evidence type="ECO:0000256" key="2">
    <source>
        <dbReference type="ARBA" id="ARBA00023125"/>
    </source>
</evidence>
<dbReference type="InterPro" id="IPR050109">
    <property type="entry name" value="HTH-type_TetR-like_transc_reg"/>
</dbReference>
<evidence type="ECO:0000259" key="5">
    <source>
        <dbReference type="PROSITE" id="PS50977"/>
    </source>
</evidence>
<dbReference type="Proteomes" id="UP000019150">
    <property type="component" value="Chromosome"/>
</dbReference>
<dbReference type="Pfam" id="PF00440">
    <property type="entry name" value="TetR_N"/>
    <property type="match status" value="1"/>
</dbReference>
<sequence>MSRCHINTCEINIKRKVSDMGQMDPSDRRVRRSRAAIMDATITLVTERETSAISMTELAEAAGVSRPVLYQHYGDRDRILCAAMTALINRELLPNFDPDPADPLRAAQMLYEHFAHYRRFYRALLLGPAALMVLRTITDLFISSGADSLRQRSDGAVGEAEIHELAKFLSSAGAMALAEWLVEEPEPLDPTTRAAMLIRLDQTYSHIRPVVLPD</sequence>
<keyword evidence="7" id="KW-1185">Reference proteome</keyword>
<feature type="DNA-binding region" description="H-T-H motif" evidence="4">
    <location>
        <begin position="54"/>
        <end position="73"/>
    </location>
</feature>
<dbReference type="EMBL" id="CP006850">
    <property type="protein sequence ID" value="AHH20065.1"/>
    <property type="molecule type" value="Genomic_DNA"/>
</dbReference>
<organism evidence="6 7">
    <name type="scientific">Nocardia nova SH22a</name>
    <dbReference type="NCBI Taxonomy" id="1415166"/>
    <lineage>
        <taxon>Bacteria</taxon>
        <taxon>Bacillati</taxon>
        <taxon>Actinomycetota</taxon>
        <taxon>Actinomycetes</taxon>
        <taxon>Mycobacteriales</taxon>
        <taxon>Nocardiaceae</taxon>
        <taxon>Nocardia</taxon>
    </lineage>
</organism>
<proteinExistence type="predicted"/>
<dbReference type="HOGENOM" id="CLU_087539_3_4_11"/>
<dbReference type="eggNOG" id="COG1309">
    <property type="taxonomic scope" value="Bacteria"/>
</dbReference>
<dbReference type="GO" id="GO:0000976">
    <property type="term" value="F:transcription cis-regulatory region binding"/>
    <property type="evidence" value="ECO:0007669"/>
    <property type="project" value="TreeGrafter"/>
</dbReference>
<dbReference type="PRINTS" id="PR00455">
    <property type="entry name" value="HTHTETR"/>
</dbReference>
<dbReference type="AlphaFoldDB" id="W5TL28"/>
<dbReference type="PANTHER" id="PTHR30055">
    <property type="entry name" value="HTH-TYPE TRANSCRIPTIONAL REGULATOR RUTR"/>
    <property type="match status" value="1"/>
</dbReference>
<dbReference type="PROSITE" id="PS50977">
    <property type="entry name" value="HTH_TETR_2"/>
    <property type="match status" value="1"/>
</dbReference>
<evidence type="ECO:0000256" key="4">
    <source>
        <dbReference type="PROSITE-ProRule" id="PRU00335"/>
    </source>
</evidence>
<accession>W5TL28</accession>
<dbReference type="Gene3D" id="1.10.357.10">
    <property type="entry name" value="Tetracycline Repressor, domain 2"/>
    <property type="match status" value="1"/>
</dbReference>